<accession>A0AAV9VB22</accession>
<name>A0AAV9VB22_9PEZI</name>
<dbReference type="Proteomes" id="UP001373714">
    <property type="component" value="Unassembled WGS sequence"/>
</dbReference>
<evidence type="ECO:0000313" key="2">
    <source>
        <dbReference type="Proteomes" id="UP001373714"/>
    </source>
</evidence>
<dbReference type="AlphaFoldDB" id="A0AAV9VB22"/>
<sequence>MATAVIVRNNSKLRCCIFFLHTDTSELNKLQMRYCTFLSKHGEEERKLKGTDPLGNVPTPTVMKSYDIGEHHALPSESLPKENIPDYRCEGLGVFWGVDVRPLRLSR</sequence>
<reference evidence="1 2" key="1">
    <citation type="submission" date="2019-10" db="EMBL/GenBank/DDBJ databases">
        <authorList>
            <person name="Palmer J.M."/>
        </authorList>
    </citation>
    <scope>NUCLEOTIDE SEQUENCE [LARGE SCALE GENOMIC DNA]</scope>
    <source>
        <strain evidence="1 2">TWF730</strain>
    </source>
</reference>
<proteinExistence type="predicted"/>
<dbReference type="EMBL" id="JAVHNS010000004">
    <property type="protein sequence ID" value="KAK6358086.1"/>
    <property type="molecule type" value="Genomic_DNA"/>
</dbReference>
<comment type="caution">
    <text evidence="1">The sequence shown here is derived from an EMBL/GenBank/DDBJ whole genome shotgun (WGS) entry which is preliminary data.</text>
</comment>
<evidence type="ECO:0000313" key="1">
    <source>
        <dbReference type="EMBL" id="KAK6358086.1"/>
    </source>
</evidence>
<gene>
    <name evidence="1" type="ORF">TWF730_007441</name>
</gene>
<keyword evidence="2" id="KW-1185">Reference proteome</keyword>
<protein>
    <submittedName>
        <fullName evidence="1">Uncharacterized protein</fullName>
    </submittedName>
</protein>
<organism evidence="1 2">
    <name type="scientific">Orbilia blumenaviensis</name>
    <dbReference type="NCBI Taxonomy" id="1796055"/>
    <lineage>
        <taxon>Eukaryota</taxon>
        <taxon>Fungi</taxon>
        <taxon>Dikarya</taxon>
        <taxon>Ascomycota</taxon>
        <taxon>Pezizomycotina</taxon>
        <taxon>Orbiliomycetes</taxon>
        <taxon>Orbiliales</taxon>
        <taxon>Orbiliaceae</taxon>
        <taxon>Orbilia</taxon>
    </lineage>
</organism>